<organism evidence="1 2">
    <name type="scientific">Hyalangium rubrum</name>
    <dbReference type="NCBI Taxonomy" id="3103134"/>
    <lineage>
        <taxon>Bacteria</taxon>
        <taxon>Pseudomonadati</taxon>
        <taxon>Myxococcota</taxon>
        <taxon>Myxococcia</taxon>
        <taxon>Myxococcales</taxon>
        <taxon>Cystobacterineae</taxon>
        <taxon>Archangiaceae</taxon>
        <taxon>Hyalangium</taxon>
    </lineage>
</organism>
<accession>A0ABU5HIV3</accession>
<sequence>MQRAAGYNESWELTYLIEQLRERLGAEPPPDASLGGELETVLARLVTRNQRLRVLHRLTRTQGSLEHIHSIRSSLEQLDSQLLRELPALLERLSPSL</sequence>
<protein>
    <submittedName>
        <fullName evidence="1">Uncharacterized protein</fullName>
    </submittedName>
</protein>
<comment type="caution">
    <text evidence="1">The sequence shown here is derived from an EMBL/GenBank/DDBJ whole genome shotgun (WGS) entry which is preliminary data.</text>
</comment>
<keyword evidence="2" id="KW-1185">Reference proteome</keyword>
<reference evidence="1 2" key="1">
    <citation type="submission" date="2023-12" db="EMBL/GenBank/DDBJ databases">
        <title>the genome sequence of Hyalangium sp. s54d21.</title>
        <authorList>
            <person name="Zhang X."/>
        </authorList>
    </citation>
    <scope>NUCLEOTIDE SEQUENCE [LARGE SCALE GENOMIC DNA]</scope>
    <source>
        <strain evidence="2">s54d21</strain>
    </source>
</reference>
<dbReference type="Proteomes" id="UP001291309">
    <property type="component" value="Unassembled WGS sequence"/>
</dbReference>
<evidence type="ECO:0000313" key="1">
    <source>
        <dbReference type="EMBL" id="MDY7233176.1"/>
    </source>
</evidence>
<dbReference type="RefSeq" id="WP_321551888.1">
    <property type="nucleotide sequence ID" value="NZ_JAXIVS010000029.1"/>
</dbReference>
<gene>
    <name evidence="1" type="ORF">SYV04_42710</name>
</gene>
<name>A0ABU5HIV3_9BACT</name>
<evidence type="ECO:0000313" key="2">
    <source>
        <dbReference type="Proteomes" id="UP001291309"/>
    </source>
</evidence>
<proteinExistence type="predicted"/>
<dbReference type="EMBL" id="JAXIVS010000029">
    <property type="protein sequence ID" value="MDY7233176.1"/>
    <property type="molecule type" value="Genomic_DNA"/>
</dbReference>